<dbReference type="SFLD" id="SFLDS00005">
    <property type="entry name" value="Isoprenoid_Synthase_Type_I"/>
    <property type="match status" value="1"/>
</dbReference>
<evidence type="ECO:0000256" key="1">
    <source>
        <dbReference type="ARBA" id="ARBA00022679"/>
    </source>
</evidence>
<dbReference type="AlphaFoldDB" id="A0A4Z0Y549"/>
<evidence type="ECO:0000256" key="5">
    <source>
        <dbReference type="SAM" id="MobiDB-lite"/>
    </source>
</evidence>
<keyword evidence="3" id="KW-0460">Magnesium</keyword>
<feature type="region of interest" description="Disordered" evidence="5">
    <location>
        <begin position="59"/>
        <end position="84"/>
    </location>
</feature>
<dbReference type="SUPFAM" id="SSF48576">
    <property type="entry name" value="Terpenoid synthases"/>
    <property type="match status" value="1"/>
</dbReference>
<dbReference type="Gene3D" id="1.10.600.10">
    <property type="entry name" value="Farnesyl Diphosphate Synthase"/>
    <property type="match status" value="1"/>
</dbReference>
<feature type="compositionally biased region" description="Polar residues" evidence="5">
    <location>
        <begin position="9"/>
        <end position="38"/>
    </location>
</feature>
<evidence type="ECO:0000313" key="6">
    <source>
        <dbReference type="EMBL" id="TGJ79199.1"/>
    </source>
</evidence>
<name>A0A4Z0Y549_9PEZI</name>
<comment type="similarity">
    <text evidence="4">Belongs to the FPP/GGPP synthase family.</text>
</comment>
<dbReference type="GO" id="GO:0008299">
    <property type="term" value="P:isoprenoid biosynthetic process"/>
    <property type="evidence" value="ECO:0007669"/>
    <property type="project" value="InterPro"/>
</dbReference>
<organism evidence="6 7">
    <name type="scientific">Xylaria hypoxylon</name>
    <dbReference type="NCBI Taxonomy" id="37992"/>
    <lineage>
        <taxon>Eukaryota</taxon>
        <taxon>Fungi</taxon>
        <taxon>Dikarya</taxon>
        <taxon>Ascomycota</taxon>
        <taxon>Pezizomycotina</taxon>
        <taxon>Sordariomycetes</taxon>
        <taxon>Xylariomycetidae</taxon>
        <taxon>Xylariales</taxon>
        <taxon>Xylariaceae</taxon>
        <taxon>Xylaria</taxon>
    </lineage>
</organism>
<dbReference type="InterPro" id="IPR033749">
    <property type="entry name" value="Polyprenyl_synt_CS"/>
</dbReference>
<dbReference type="Proteomes" id="UP000297716">
    <property type="component" value="Unassembled WGS sequence"/>
</dbReference>
<evidence type="ECO:0000256" key="2">
    <source>
        <dbReference type="ARBA" id="ARBA00022723"/>
    </source>
</evidence>
<keyword evidence="1 4" id="KW-0808">Transferase</keyword>
<dbReference type="InterPro" id="IPR000092">
    <property type="entry name" value="Polyprenyl_synt"/>
</dbReference>
<dbReference type="InterPro" id="IPR008949">
    <property type="entry name" value="Isoprenoid_synthase_dom_sf"/>
</dbReference>
<feature type="compositionally biased region" description="Basic residues" evidence="5">
    <location>
        <begin position="61"/>
        <end position="70"/>
    </location>
</feature>
<dbReference type="GO" id="GO:0043386">
    <property type="term" value="P:mycotoxin biosynthetic process"/>
    <property type="evidence" value="ECO:0007669"/>
    <property type="project" value="UniProtKB-ARBA"/>
</dbReference>
<reference evidence="6 7" key="1">
    <citation type="submission" date="2019-03" db="EMBL/GenBank/DDBJ databases">
        <title>Draft genome sequence of Xylaria hypoxylon DSM 108379, a ubiquitous saprotrophic-parasitic fungi on hardwood.</title>
        <authorList>
            <person name="Buettner E."/>
            <person name="Leonhardt S."/>
            <person name="Gebauer A.M."/>
            <person name="Liers C."/>
            <person name="Hofrichter M."/>
            <person name="Kellner H."/>
        </authorList>
    </citation>
    <scope>NUCLEOTIDE SEQUENCE [LARGE SCALE GENOMIC DNA]</scope>
    <source>
        <strain evidence="6 7">DSM 108379</strain>
    </source>
</reference>
<dbReference type="PANTHER" id="PTHR12001:SF44">
    <property type="entry name" value="GERANYLGERANYL PYROPHOSPHATE SYNTHASE"/>
    <property type="match status" value="1"/>
</dbReference>
<dbReference type="CDD" id="cd00685">
    <property type="entry name" value="Trans_IPPS_HT"/>
    <property type="match status" value="1"/>
</dbReference>
<dbReference type="EMBL" id="SKBN01000307">
    <property type="protein sequence ID" value="TGJ79199.1"/>
    <property type="molecule type" value="Genomic_DNA"/>
</dbReference>
<dbReference type="GO" id="GO:0046165">
    <property type="term" value="P:alcohol biosynthetic process"/>
    <property type="evidence" value="ECO:0007669"/>
    <property type="project" value="UniProtKB-ARBA"/>
</dbReference>
<protein>
    <submittedName>
        <fullName evidence="6">Uncharacterized protein</fullName>
    </submittedName>
</protein>
<dbReference type="Pfam" id="PF00348">
    <property type="entry name" value="polyprenyl_synt"/>
    <property type="match status" value="1"/>
</dbReference>
<evidence type="ECO:0000256" key="4">
    <source>
        <dbReference type="RuleBase" id="RU004466"/>
    </source>
</evidence>
<dbReference type="GO" id="GO:0004659">
    <property type="term" value="F:prenyltransferase activity"/>
    <property type="evidence" value="ECO:0007669"/>
    <property type="project" value="InterPro"/>
</dbReference>
<accession>A0A4Z0Y549</accession>
<keyword evidence="7" id="KW-1185">Reference proteome</keyword>
<feature type="region of interest" description="Disordered" evidence="5">
    <location>
        <begin position="1"/>
        <end position="46"/>
    </location>
</feature>
<dbReference type="GO" id="GO:0046872">
    <property type="term" value="F:metal ion binding"/>
    <property type="evidence" value="ECO:0007669"/>
    <property type="project" value="UniProtKB-KW"/>
</dbReference>
<sequence length="393" mass="44182">MAAHGNDNAGGSSANSHISLSSPNRIPPRTSSAQTQATPTPPARSVLRPVAESDWLAQSIHSHHRSHSTQHHSDTMTSTDFRDPSRYATEDFDYTARKTWSVEKERAVMDPFNYLLNQPGKDIRTKLIDAFNVWLDVPRETLDIVSNVVAMLHTSSLLVDDVEDNAELRRGQPVAHKIFGTAQAINSANYVYFCALQELQKLKNPRAIGVFSEELINLHRGQGMDLYWRDSLKCPTEDDYLEMVGNKTGGLFRLAIKLMQAESKALLDCVPLVNILGIIFQIQDDYRNLSSPEYEDNKGFCEDLTEGKFSFLIIHSIRSNPLNQQLLNILKQKTTDNTVKRYAVNYMKSTGSFEYTKKVLDVLIERARKTADELSGDAQKSAGIHEILDKLVV</sequence>
<dbReference type="PROSITE" id="PS00444">
    <property type="entry name" value="POLYPRENYL_SYNTHASE_2"/>
    <property type="match status" value="1"/>
</dbReference>
<dbReference type="STRING" id="37992.A0A4Z0Y549"/>
<dbReference type="PANTHER" id="PTHR12001">
    <property type="entry name" value="GERANYLGERANYL PYROPHOSPHATE SYNTHASE"/>
    <property type="match status" value="1"/>
</dbReference>
<dbReference type="OrthoDB" id="6921389at2759"/>
<evidence type="ECO:0000313" key="7">
    <source>
        <dbReference type="Proteomes" id="UP000297716"/>
    </source>
</evidence>
<evidence type="ECO:0000256" key="3">
    <source>
        <dbReference type="ARBA" id="ARBA00022842"/>
    </source>
</evidence>
<keyword evidence="2" id="KW-0479">Metal-binding</keyword>
<comment type="caution">
    <text evidence="6">The sequence shown here is derived from an EMBL/GenBank/DDBJ whole genome shotgun (WGS) entry which is preliminary data.</text>
</comment>
<gene>
    <name evidence="6" type="ORF">E0Z10_g9562</name>
</gene>
<proteinExistence type="inferred from homology"/>
<dbReference type="PROSITE" id="PS00723">
    <property type="entry name" value="POLYPRENYL_SYNTHASE_1"/>
    <property type="match status" value="1"/>
</dbReference>